<name>A0ABP6T9R8_9ACTN</name>
<proteinExistence type="predicted"/>
<protein>
    <submittedName>
        <fullName evidence="2">Uncharacterized protein</fullName>
    </submittedName>
</protein>
<keyword evidence="3" id="KW-1185">Reference proteome</keyword>
<dbReference type="EMBL" id="BAAAYN010000052">
    <property type="protein sequence ID" value="GAA3396072.1"/>
    <property type="molecule type" value="Genomic_DNA"/>
</dbReference>
<evidence type="ECO:0000256" key="1">
    <source>
        <dbReference type="SAM" id="MobiDB-lite"/>
    </source>
</evidence>
<gene>
    <name evidence="2" type="ORF">GCM10020369_71450</name>
</gene>
<feature type="compositionally biased region" description="Acidic residues" evidence="1">
    <location>
        <begin position="41"/>
        <end position="50"/>
    </location>
</feature>
<evidence type="ECO:0000313" key="2">
    <source>
        <dbReference type="EMBL" id="GAA3396072.1"/>
    </source>
</evidence>
<dbReference type="Proteomes" id="UP001501676">
    <property type="component" value="Unassembled WGS sequence"/>
</dbReference>
<comment type="caution">
    <text evidence="2">The sequence shown here is derived from an EMBL/GenBank/DDBJ whole genome shotgun (WGS) entry which is preliminary data.</text>
</comment>
<evidence type="ECO:0000313" key="3">
    <source>
        <dbReference type="Proteomes" id="UP001501676"/>
    </source>
</evidence>
<feature type="region of interest" description="Disordered" evidence="1">
    <location>
        <begin position="32"/>
        <end position="83"/>
    </location>
</feature>
<reference evidence="3" key="1">
    <citation type="journal article" date="2019" name="Int. J. Syst. Evol. Microbiol.">
        <title>The Global Catalogue of Microorganisms (GCM) 10K type strain sequencing project: providing services to taxonomists for standard genome sequencing and annotation.</title>
        <authorList>
            <consortium name="The Broad Institute Genomics Platform"/>
            <consortium name="The Broad Institute Genome Sequencing Center for Infectious Disease"/>
            <person name="Wu L."/>
            <person name="Ma J."/>
        </authorList>
    </citation>
    <scope>NUCLEOTIDE SEQUENCE [LARGE SCALE GENOMIC DNA]</scope>
    <source>
        <strain evidence="3">JCM 9458</strain>
    </source>
</reference>
<organism evidence="2 3">
    <name type="scientific">Cryptosporangium minutisporangium</name>
    <dbReference type="NCBI Taxonomy" id="113569"/>
    <lineage>
        <taxon>Bacteria</taxon>
        <taxon>Bacillati</taxon>
        <taxon>Actinomycetota</taxon>
        <taxon>Actinomycetes</taxon>
        <taxon>Cryptosporangiales</taxon>
        <taxon>Cryptosporangiaceae</taxon>
        <taxon>Cryptosporangium</taxon>
    </lineage>
</organism>
<sequence>MCELYSYLLRKTTPVPAHTGWIRIQAYDPADPWTADRWPGDDDDDDDDDEHGYHLPPPPREGGEHFAKPLDPAPSTLPSEQRPEACLRWLQPGLVRLAEVRGVSPTGFEETFGPCLAEGCLLRWEGPGRSSQNRRLRATPTCATSTNLQRHEKGLPLAV</sequence>
<accession>A0ABP6T9R8</accession>